<keyword evidence="3" id="KW-1185">Reference proteome</keyword>
<evidence type="ECO:0000256" key="1">
    <source>
        <dbReference type="SAM" id="Phobius"/>
    </source>
</evidence>
<protein>
    <recommendedName>
        <fullName evidence="4">O-antigen polymerase</fullName>
    </recommendedName>
</protein>
<dbReference type="KEGG" id="fil:BN1229_v1_1951"/>
<feature type="transmembrane region" description="Helical" evidence="1">
    <location>
        <begin position="67"/>
        <end position="85"/>
    </location>
</feature>
<reference evidence="3" key="1">
    <citation type="submission" date="2015-02" db="EMBL/GenBank/DDBJ databases">
        <authorList>
            <person name="Chooi Y.-H."/>
        </authorList>
    </citation>
    <scope>NUCLEOTIDE SEQUENCE [LARGE SCALE GENOMIC DNA]</scope>
    <source>
        <strain evidence="3">strain Y</strain>
    </source>
</reference>
<feature type="transmembrane region" description="Helical" evidence="1">
    <location>
        <begin position="160"/>
        <end position="185"/>
    </location>
</feature>
<dbReference type="EMBL" id="LN829119">
    <property type="protein sequence ID" value="CPR18984.1"/>
    <property type="molecule type" value="Genomic_DNA"/>
</dbReference>
<feature type="transmembrane region" description="Helical" evidence="1">
    <location>
        <begin position="40"/>
        <end position="58"/>
    </location>
</feature>
<evidence type="ECO:0000313" key="2">
    <source>
        <dbReference type="EMBL" id="CPR18984.1"/>
    </source>
</evidence>
<feature type="transmembrane region" description="Helical" evidence="1">
    <location>
        <begin position="119"/>
        <end position="140"/>
    </location>
</feature>
<dbReference type="RefSeq" id="WP_046478049.1">
    <property type="nucleotide sequence ID" value="NZ_LN829118.1"/>
</dbReference>
<dbReference type="KEGG" id="fiy:BN1229_v1_1953"/>
<feature type="transmembrane region" description="Helical" evidence="1">
    <location>
        <begin position="192"/>
        <end position="208"/>
    </location>
</feature>
<feature type="transmembrane region" description="Helical" evidence="1">
    <location>
        <begin position="353"/>
        <end position="373"/>
    </location>
</feature>
<keyword evidence="1" id="KW-0472">Membrane</keyword>
<feature type="transmembrane region" description="Helical" evidence="1">
    <location>
        <begin position="15"/>
        <end position="34"/>
    </location>
</feature>
<feature type="transmembrane region" description="Helical" evidence="1">
    <location>
        <begin position="91"/>
        <end position="112"/>
    </location>
</feature>
<keyword evidence="1" id="KW-0812">Transmembrane</keyword>
<keyword evidence="1" id="KW-1133">Transmembrane helix</keyword>
<name>A0A0D6JFX0_9HYPH</name>
<evidence type="ECO:0000313" key="3">
    <source>
        <dbReference type="Proteomes" id="UP000033187"/>
    </source>
</evidence>
<proteinExistence type="predicted"/>
<gene>
    <name evidence="2" type="ORF">YBN1229_v1_1953</name>
</gene>
<feature type="transmembrane region" description="Helical" evidence="1">
    <location>
        <begin position="321"/>
        <end position="347"/>
    </location>
</feature>
<dbReference type="AlphaFoldDB" id="A0A0D6JFX0"/>
<dbReference type="Proteomes" id="UP000033187">
    <property type="component" value="Chromosome 1"/>
</dbReference>
<organism evidence="2 3">
    <name type="scientific">Candidatus Filomicrobium marinum</name>
    <dbReference type="NCBI Taxonomy" id="1608628"/>
    <lineage>
        <taxon>Bacteria</taxon>
        <taxon>Pseudomonadati</taxon>
        <taxon>Pseudomonadota</taxon>
        <taxon>Alphaproteobacteria</taxon>
        <taxon>Hyphomicrobiales</taxon>
        <taxon>Hyphomicrobiaceae</taxon>
        <taxon>Filomicrobium</taxon>
    </lineage>
</organism>
<feature type="transmembrane region" description="Helical" evidence="1">
    <location>
        <begin position="220"/>
        <end position="241"/>
    </location>
</feature>
<dbReference type="OrthoDB" id="572012at2"/>
<sequence length="380" mass="41485">MASVYPTSVHRSEPVLTGLLIGVYLIGYIGISTVDQLTSLRYVMYLVPAILLVSPLVSHNTRLQPNILALLLFYLALGGIGWMVSPGLSDFFLRDYIIISGVLVCYAIVPYVREQHIRFIFYVSLVLFAFRYATIDHGGFSLHFLRSASLSQSFDSNEGLIGAIYVIFFFAIGARIETVLAFAMCLLGGKRIGLAAMLVGVLTIWFLLRAPSLNRPKARFVILLLAFAGLNVLSVYLVWIVETVFRAAHITVPIEEFMAGRYKISSAIYHEMSARPILMSLFGSGAGSADTITVQVTAGGVPLTHNDWLKILVDYGSIGSIVLTIGLAAIFATSALAAGLGLATAVLMMTDNVMIYLFYQIPVALMIAFALSWRPSRAYG</sequence>
<accession>A0A0D6JFX0</accession>
<evidence type="ECO:0008006" key="4">
    <source>
        <dbReference type="Google" id="ProtNLM"/>
    </source>
</evidence>